<feature type="chain" id="PRO_5001649422" description="RlpA-like protein double-psi beta-barrel domain-containing protein" evidence="3">
    <location>
        <begin position="23"/>
        <end position="239"/>
    </location>
</feature>
<dbReference type="InterPro" id="IPR009009">
    <property type="entry name" value="RlpA-like_DPBB"/>
</dbReference>
<dbReference type="Pfam" id="PF03330">
    <property type="entry name" value="DPBB_1"/>
    <property type="match status" value="1"/>
</dbReference>
<evidence type="ECO:0000256" key="3">
    <source>
        <dbReference type="SAM" id="SignalP"/>
    </source>
</evidence>
<dbReference type="PANTHER" id="PTHR31836:SF22">
    <property type="entry name" value="RLPA-LIKE PROTEIN DOUBLE-PSI BETA-BARREL DOMAIN-CONTAINING PROTEIN"/>
    <property type="match status" value="1"/>
</dbReference>
<organism evidence="5 6">
    <name type="scientific">Galerina marginata (strain CBS 339.88)</name>
    <dbReference type="NCBI Taxonomy" id="685588"/>
    <lineage>
        <taxon>Eukaryota</taxon>
        <taxon>Fungi</taxon>
        <taxon>Dikarya</taxon>
        <taxon>Basidiomycota</taxon>
        <taxon>Agaricomycotina</taxon>
        <taxon>Agaricomycetes</taxon>
        <taxon>Agaricomycetidae</taxon>
        <taxon>Agaricales</taxon>
        <taxon>Agaricineae</taxon>
        <taxon>Strophariaceae</taxon>
        <taxon>Galerina</taxon>
    </lineage>
</organism>
<sequence>MGGFKAGFFAFIAMFFPILVSAHHATSARAIAESKYSTAHSLGDNYDFDPRDGWQSVNATNLEYKYRRQLGRDISDNDMEGVSNHRRSSQSKGKPGIGGTISGVLGSVIQGLKGIGKSEPVTITWYTGQDLKNPSCWADGNWAPTDQSFACALTMEGWTTRPKCFKFLEVCQSPKKCVFVRVVDTCAGCAPGSKHIDLTRAAFGQLADYDVGVLKVQFRPATDPHGWHEALWGPKVNKK</sequence>
<name>A0A067TL16_GALM3</name>
<evidence type="ECO:0000256" key="2">
    <source>
        <dbReference type="SAM" id="MobiDB-lite"/>
    </source>
</evidence>
<dbReference type="HOGENOM" id="CLU_075893_0_0_1"/>
<dbReference type="SUPFAM" id="SSF50685">
    <property type="entry name" value="Barwin-like endoglucanases"/>
    <property type="match status" value="1"/>
</dbReference>
<feature type="signal peptide" evidence="3">
    <location>
        <begin position="1"/>
        <end position="22"/>
    </location>
</feature>
<proteinExistence type="predicted"/>
<dbReference type="Proteomes" id="UP000027222">
    <property type="component" value="Unassembled WGS sequence"/>
</dbReference>
<dbReference type="EMBL" id="KL142368">
    <property type="protein sequence ID" value="KDR83851.1"/>
    <property type="molecule type" value="Genomic_DNA"/>
</dbReference>
<feature type="domain" description="RlpA-like protein double-psi beta-barrel" evidence="4">
    <location>
        <begin position="155"/>
        <end position="218"/>
    </location>
</feature>
<keyword evidence="1 3" id="KW-0732">Signal</keyword>
<evidence type="ECO:0000259" key="4">
    <source>
        <dbReference type="Pfam" id="PF03330"/>
    </source>
</evidence>
<accession>A0A067TL16</accession>
<dbReference type="AlphaFoldDB" id="A0A067TL16"/>
<dbReference type="InterPro" id="IPR051477">
    <property type="entry name" value="Expansin_CellWall"/>
</dbReference>
<dbReference type="Gene3D" id="2.40.40.10">
    <property type="entry name" value="RlpA-like domain"/>
    <property type="match status" value="1"/>
</dbReference>
<dbReference type="STRING" id="685588.A0A067TL16"/>
<keyword evidence="6" id="KW-1185">Reference proteome</keyword>
<reference evidence="6" key="1">
    <citation type="journal article" date="2014" name="Proc. Natl. Acad. Sci. U.S.A.">
        <title>Extensive sampling of basidiomycete genomes demonstrates inadequacy of the white-rot/brown-rot paradigm for wood decay fungi.</title>
        <authorList>
            <person name="Riley R."/>
            <person name="Salamov A.A."/>
            <person name="Brown D.W."/>
            <person name="Nagy L.G."/>
            <person name="Floudas D."/>
            <person name="Held B.W."/>
            <person name="Levasseur A."/>
            <person name="Lombard V."/>
            <person name="Morin E."/>
            <person name="Otillar R."/>
            <person name="Lindquist E.A."/>
            <person name="Sun H."/>
            <person name="LaButti K.M."/>
            <person name="Schmutz J."/>
            <person name="Jabbour D."/>
            <person name="Luo H."/>
            <person name="Baker S.E."/>
            <person name="Pisabarro A.G."/>
            <person name="Walton J.D."/>
            <person name="Blanchette R.A."/>
            <person name="Henrissat B."/>
            <person name="Martin F."/>
            <person name="Cullen D."/>
            <person name="Hibbett D.S."/>
            <person name="Grigoriev I.V."/>
        </authorList>
    </citation>
    <scope>NUCLEOTIDE SEQUENCE [LARGE SCALE GENOMIC DNA]</scope>
    <source>
        <strain evidence="6">CBS 339.88</strain>
    </source>
</reference>
<dbReference type="InterPro" id="IPR036908">
    <property type="entry name" value="RlpA-like_sf"/>
</dbReference>
<protein>
    <recommendedName>
        <fullName evidence="4">RlpA-like protein double-psi beta-barrel domain-containing protein</fullName>
    </recommendedName>
</protein>
<feature type="region of interest" description="Disordered" evidence="2">
    <location>
        <begin position="75"/>
        <end position="98"/>
    </location>
</feature>
<dbReference type="OrthoDB" id="406505at2759"/>
<gene>
    <name evidence="5" type="ORF">GALMADRAFT_236271</name>
</gene>
<dbReference type="CDD" id="cd22191">
    <property type="entry name" value="DPBB_RlpA_EXP_N-like"/>
    <property type="match status" value="1"/>
</dbReference>
<dbReference type="PANTHER" id="PTHR31836">
    <property type="match status" value="1"/>
</dbReference>
<evidence type="ECO:0000313" key="6">
    <source>
        <dbReference type="Proteomes" id="UP000027222"/>
    </source>
</evidence>
<evidence type="ECO:0000256" key="1">
    <source>
        <dbReference type="ARBA" id="ARBA00022729"/>
    </source>
</evidence>
<evidence type="ECO:0000313" key="5">
    <source>
        <dbReference type="EMBL" id="KDR83851.1"/>
    </source>
</evidence>